<evidence type="ECO:0000313" key="1">
    <source>
        <dbReference type="EMBL" id="MYD90698.1"/>
    </source>
</evidence>
<accession>A0A6B1DTY0</accession>
<sequence length="176" mass="19995">MANSDYRRLRAEMDSQGISVVAMLDLYGALGLLFNDLDELQAMASRFDDSRTRRKSEEVTASGLVEAFRFSVMYFLEGLLPLWDDDEEDAADFVYPKTARHLEAVRAEAKAQVLRLAQFVEQDADTQLKLKEIDAEELWAAMSLAELVPHTEELDPHTEVEELTDEIARKLRGDDP</sequence>
<proteinExistence type="predicted"/>
<dbReference type="EMBL" id="VXPY01000073">
    <property type="protein sequence ID" value="MYD90698.1"/>
    <property type="molecule type" value="Genomic_DNA"/>
</dbReference>
<comment type="caution">
    <text evidence="1">The sequence shown here is derived from an EMBL/GenBank/DDBJ whole genome shotgun (WGS) entry which is preliminary data.</text>
</comment>
<reference evidence="1" key="1">
    <citation type="submission" date="2019-09" db="EMBL/GenBank/DDBJ databases">
        <title>Characterisation of the sponge microbiome using genome-centric metagenomics.</title>
        <authorList>
            <person name="Engelberts J.P."/>
            <person name="Robbins S.J."/>
            <person name="De Goeij J.M."/>
            <person name="Aranda M."/>
            <person name="Bell S.C."/>
            <person name="Webster N.S."/>
        </authorList>
    </citation>
    <scope>NUCLEOTIDE SEQUENCE</scope>
    <source>
        <strain evidence="1">SB0662_bin_9</strain>
    </source>
</reference>
<gene>
    <name evidence="1" type="ORF">F4Y08_10245</name>
</gene>
<protein>
    <submittedName>
        <fullName evidence="1">Uncharacterized protein</fullName>
    </submittedName>
</protein>
<name>A0A6B1DTY0_9CHLR</name>
<dbReference type="AlphaFoldDB" id="A0A6B1DTY0"/>
<organism evidence="1">
    <name type="scientific">Caldilineaceae bacterium SB0662_bin_9</name>
    <dbReference type="NCBI Taxonomy" id="2605258"/>
    <lineage>
        <taxon>Bacteria</taxon>
        <taxon>Bacillati</taxon>
        <taxon>Chloroflexota</taxon>
        <taxon>Caldilineae</taxon>
        <taxon>Caldilineales</taxon>
        <taxon>Caldilineaceae</taxon>
    </lineage>
</organism>